<evidence type="ECO:0000313" key="2">
    <source>
        <dbReference type="EMBL" id="KAJ6242314.1"/>
    </source>
</evidence>
<reference evidence="2" key="1">
    <citation type="submission" date="2022-08" db="EMBL/GenBank/DDBJ databases">
        <title>Novel sulfate-reducing endosymbionts in the free-living metamonad Anaeramoeba.</title>
        <authorList>
            <person name="Jerlstrom-Hultqvist J."/>
            <person name="Cepicka I."/>
            <person name="Gallot-Lavallee L."/>
            <person name="Salas-Leiva D."/>
            <person name="Curtis B.A."/>
            <person name="Zahonova K."/>
            <person name="Pipaliya S."/>
            <person name="Dacks J."/>
            <person name="Roger A.J."/>
        </authorList>
    </citation>
    <scope>NUCLEOTIDE SEQUENCE</scope>
    <source>
        <strain evidence="2">Schooner1</strain>
    </source>
</reference>
<organism evidence="2 3">
    <name type="scientific">Anaeramoeba flamelloides</name>
    <dbReference type="NCBI Taxonomy" id="1746091"/>
    <lineage>
        <taxon>Eukaryota</taxon>
        <taxon>Metamonada</taxon>
        <taxon>Anaeramoebidae</taxon>
        <taxon>Anaeramoeba</taxon>
    </lineage>
</organism>
<protein>
    <submittedName>
        <fullName evidence="2">Uncharacterized protein</fullName>
    </submittedName>
</protein>
<evidence type="ECO:0000256" key="1">
    <source>
        <dbReference type="SAM" id="SignalP"/>
    </source>
</evidence>
<dbReference type="EMBL" id="JAOAOG010000176">
    <property type="protein sequence ID" value="KAJ6242314.1"/>
    <property type="molecule type" value="Genomic_DNA"/>
</dbReference>
<keyword evidence="3" id="KW-1185">Reference proteome</keyword>
<feature type="chain" id="PRO_5046458044" evidence="1">
    <location>
        <begin position="19"/>
        <end position="217"/>
    </location>
</feature>
<keyword evidence="1" id="KW-0732">Signal</keyword>
<proteinExistence type="predicted"/>
<sequence>MKLVLITLSIIFFSFISSTEIPKEDSIYMTHGRYYGGVRDCSGDRYLDFTRIDNKCYPAYKNSIVWNVTDPADPKSFSYYMCEGSGCDPKKCSLFGTYKHDTCVISQADPSSSYYYTHEKYDRKSVNVISYYQYNKNSDCTSDDVSINTLVQGECYNLDGNYIRVVFASDKLQKIYLEQGASSNKCSDPNDNHTYVLGQCYQDDFNDGYKFVLEAHV</sequence>
<gene>
    <name evidence="2" type="ORF">M0813_22757</name>
</gene>
<comment type="caution">
    <text evidence="2">The sequence shown here is derived from an EMBL/GenBank/DDBJ whole genome shotgun (WGS) entry which is preliminary data.</text>
</comment>
<name>A0ABQ8YCI4_9EUKA</name>
<feature type="signal peptide" evidence="1">
    <location>
        <begin position="1"/>
        <end position="18"/>
    </location>
</feature>
<evidence type="ECO:0000313" key="3">
    <source>
        <dbReference type="Proteomes" id="UP001150062"/>
    </source>
</evidence>
<dbReference type="Proteomes" id="UP001150062">
    <property type="component" value="Unassembled WGS sequence"/>
</dbReference>
<accession>A0ABQ8YCI4</accession>